<sequence>MAAVLASAALTEVYLSPGVAFSPCHIQQIGAVSLNGLPATPIAPASGLHSPPLLGTAAVPGLVAPITNGFAGVVPFPGGHPALETVYANGLVPYPGNSEWSPEAQWNKHESTPPGAQGAEGRTKESQQSRWELWSQEGRPGMWEQRR</sequence>
<dbReference type="Proteomes" id="UP000694407">
    <property type="component" value="Unplaced"/>
</dbReference>
<organism evidence="2 3">
    <name type="scientific">Marmota marmota marmota</name>
    <name type="common">Alpine marmot</name>
    <dbReference type="NCBI Taxonomy" id="9994"/>
    <lineage>
        <taxon>Eukaryota</taxon>
        <taxon>Metazoa</taxon>
        <taxon>Chordata</taxon>
        <taxon>Craniata</taxon>
        <taxon>Vertebrata</taxon>
        <taxon>Euteleostomi</taxon>
        <taxon>Mammalia</taxon>
        <taxon>Eutheria</taxon>
        <taxon>Euarchontoglires</taxon>
        <taxon>Glires</taxon>
        <taxon>Rodentia</taxon>
        <taxon>Sciuromorpha</taxon>
        <taxon>Sciuridae</taxon>
        <taxon>Xerinae</taxon>
        <taxon>Marmotini</taxon>
        <taxon>Marmota</taxon>
    </lineage>
</organism>
<keyword evidence="3" id="KW-1185">Reference proteome</keyword>
<dbReference type="GeneTree" id="ENSGT00940000164119"/>
<dbReference type="Ensembl" id="ENSMMMT00000021521.1">
    <property type="protein sequence ID" value="ENSMMMP00000018940.1"/>
    <property type="gene ID" value="ENSMMMG00000016765.1"/>
</dbReference>
<proteinExistence type="predicted"/>
<evidence type="ECO:0000256" key="1">
    <source>
        <dbReference type="SAM" id="MobiDB-lite"/>
    </source>
</evidence>
<accession>A0A8C5ZSP4</accession>
<name>A0A8C5ZSP4_MARMA</name>
<reference evidence="2" key="1">
    <citation type="submission" date="2025-08" db="UniProtKB">
        <authorList>
            <consortium name="Ensembl"/>
        </authorList>
    </citation>
    <scope>IDENTIFICATION</scope>
</reference>
<dbReference type="AlphaFoldDB" id="A0A8C5ZSP4"/>
<evidence type="ECO:0000313" key="3">
    <source>
        <dbReference type="Proteomes" id="UP000694407"/>
    </source>
</evidence>
<reference evidence="2" key="2">
    <citation type="submission" date="2025-09" db="UniProtKB">
        <authorList>
            <consortium name="Ensembl"/>
        </authorList>
    </citation>
    <scope>IDENTIFICATION</scope>
</reference>
<evidence type="ECO:0000313" key="2">
    <source>
        <dbReference type="Ensembl" id="ENSMMMP00000018940.1"/>
    </source>
</evidence>
<protein>
    <submittedName>
        <fullName evidence="2">Uncharacterized protein</fullName>
    </submittedName>
</protein>
<feature type="region of interest" description="Disordered" evidence="1">
    <location>
        <begin position="98"/>
        <end position="147"/>
    </location>
</feature>